<feature type="region of interest" description="Disordered" evidence="1">
    <location>
        <begin position="1"/>
        <end position="75"/>
    </location>
</feature>
<evidence type="ECO:0000313" key="3">
    <source>
        <dbReference type="Proteomes" id="UP000319801"/>
    </source>
</evidence>
<protein>
    <submittedName>
        <fullName evidence="2">Uncharacterized protein</fullName>
    </submittedName>
</protein>
<dbReference type="Proteomes" id="UP000319801">
    <property type="component" value="Unassembled WGS sequence"/>
</dbReference>
<sequence length="126" mass="14946">MGPAILSALRQRHREGEEERDGEQGERRRMKVGKRRHRKEEGKKGKRIPEIPEKGKDKSGNRNVGTMTTMRKREKNEEQIFQKMKTSSFKKAFNNVYSVVVWSVYKQTIRFIIRFFRIFKAASSKQ</sequence>
<gene>
    <name evidence="2" type="ORF">Baya_5051</name>
</gene>
<feature type="compositionally biased region" description="Basic and acidic residues" evidence="1">
    <location>
        <begin position="14"/>
        <end position="27"/>
    </location>
</feature>
<feature type="compositionally biased region" description="Basic and acidic residues" evidence="1">
    <location>
        <begin position="39"/>
        <end position="60"/>
    </location>
</feature>
<feature type="compositionally biased region" description="Basic residues" evidence="1">
    <location>
        <begin position="28"/>
        <end position="38"/>
    </location>
</feature>
<keyword evidence="3" id="KW-1185">Reference proteome</keyword>
<dbReference type="AlphaFoldDB" id="A0A556TV89"/>
<organism evidence="2 3">
    <name type="scientific">Bagarius yarrelli</name>
    <name type="common">Goonch</name>
    <name type="synonym">Bagrus yarrelli</name>
    <dbReference type="NCBI Taxonomy" id="175774"/>
    <lineage>
        <taxon>Eukaryota</taxon>
        <taxon>Metazoa</taxon>
        <taxon>Chordata</taxon>
        <taxon>Craniata</taxon>
        <taxon>Vertebrata</taxon>
        <taxon>Euteleostomi</taxon>
        <taxon>Actinopterygii</taxon>
        <taxon>Neopterygii</taxon>
        <taxon>Teleostei</taxon>
        <taxon>Ostariophysi</taxon>
        <taxon>Siluriformes</taxon>
        <taxon>Sisoridae</taxon>
        <taxon>Sisorinae</taxon>
        <taxon>Bagarius</taxon>
    </lineage>
</organism>
<evidence type="ECO:0000313" key="2">
    <source>
        <dbReference type="EMBL" id="TSK82155.1"/>
    </source>
</evidence>
<name>A0A556TV89_BAGYA</name>
<comment type="caution">
    <text evidence="2">The sequence shown here is derived from an EMBL/GenBank/DDBJ whole genome shotgun (WGS) entry which is preliminary data.</text>
</comment>
<evidence type="ECO:0000256" key="1">
    <source>
        <dbReference type="SAM" id="MobiDB-lite"/>
    </source>
</evidence>
<dbReference type="EMBL" id="VCAZ01000021">
    <property type="protein sequence ID" value="TSK82155.1"/>
    <property type="molecule type" value="Genomic_DNA"/>
</dbReference>
<accession>A0A556TV89</accession>
<proteinExistence type="predicted"/>
<reference evidence="2 3" key="1">
    <citation type="journal article" date="2019" name="Genome Biol. Evol.">
        <title>Whole-Genome Sequencing of the Giant Devil Catfish, Bagarius yarrelli.</title>
        <authorList>
            <person name="Jiang W."/>
            <person name="Lv Y."/>
            <person name="Cheng L."/>
            <person name="Yang K."/>
            <person name="Chao B."/>
            <person name="Wang X."/>
            <person name="Li Y."/>
            <person name="Pan X."/>
            <person name="You X."/>
            <person name="Zhang Y."/>
            <person name="Yang J."/>
            <person name="Li J."/>
            <person name="Zhang X."/>
            <person name="Liu S."/>
            <person name="Sun C."/>
            <person name="Yang J."/>
            <person name="Shi Q."/>
        </authorList>
    </citation>
    <scope>NUCLEOTIDE SEQUENCE [LARGE SCALE GENOMIC DNA]</scope>
    <source>
        <strain evidence="2">JWS20170419001</strain>
        <tissue evidence="2">Muscle</tissue>
    </source>
</reference>